<dbReference type="GO" id="GO:0005262">
    <property type="term" value="F:calcium channel activity"/>
    <property type="evidence" value="ECO:0007669"/>
    <property type="project" value="TreeGrafter"/>
</dbReference>
<evidence type="ECO:0000256" key="2">
    <source>
        <dbReference type="ARBA" id="ARBA00007200"/>
    </source>
</evidence>
<dbReference type="InterPro" id="IPR051223">
    <property type="entry name" value="Polycystin"/>
</dbReference>
<feature type="domain" description="Polycystin" evidence="7">
    <location>
        <begin position="97"/>
        <end position="191"/>
    </location>
</feature>
<dbReference type="GO" id="GO:0016020">
    <property type="term" value="C:membrane"/>
    <property type="evidence" value="ECO:0007669"/>
    <property type="project" value="UniProtKB-SubCell"/>
</dbReference>
<evidence type="ECO:0000256" key="4">
    <source>
        <dbReference type="ARBA" id="ARBA00022989"/>
    </source>
</evidence>
<accession>A0A1B6GWQ1</accession>
<evidence type="ECO:0000313" key="8">
    <source>
        <dbReference type="EMBL" id="JAS66871.1"/>
    </source>
</evidence>
<protein>
    <recommendedName>
        <fullName evidence="7">Polycystin domain-containing protein</fullName>
    </recommendedName>
</protein>
<evidence type="ECO:0000256" key="3">
    <source>
        <dbReference type="ARBA" id="ARBA00022692"/>
    </source>
</evidence>
<dbReference type="Pfam" id="PF20519">
    <property type="entry name" value="Polycystin_dom"/>
    <property type="match status" value="1"/>
</dbReference>
<evidence type="ECO:0000256" key="5">
    <source>
        <dbReference type="ARBA" id="ARBA00023136"/>
    </source>
</evidence>
<dbReference type="PANTHER" id="PTHR10877">
    <property type="entry name" value="POLYCYSTIN FAMILY MEMBER"/>
    <property type="match status" value="1"/>
</dbReference>
<comment type="similarity">
    <text evidence="2">Belongs to the polycystin family.</text>
</comment>
<feature type="transmembrane region" description="Helical" evidence="6">
    <location>
        <begin position="38"/>
        <end position="62"/>
    </location>
</feature>
<comment type="subcellular location">
    <subcellularLocation>
        <location evidence="1">Membrane</location>
        <topology evidence="1">Multi-pass membrane protein</topology>
    </subcellularLocation>
</comment>
<dbReference type="AlphaFoldDB" id="A0A1B6GWQ1"/>
<feature type="non-terminal residue" evidence="8">
    <location>
        <position position="1"/>
    </location>
</feature>
<dbReference type="PANTHER" id="PTHR10877:SF183">
    <property type="entry name" value="AT14535P-RELATED"/>
    <property type="match status" value="1"/>
</dbReference>
<feature type="non-terminal residue" evidence="8">
    <location>
        <position position="198"/>
    </location>
</feature>
<evidence type="ECO:0000256" key="6">
    <source>
        <dbReference type="SAM" id="Phobius"/>
    </source>
</evidence>
<keyword evidence="3 6" id="KW-0812">Transmembrane</keyword>
<proteinExistence type="inferred from homology"/>
<evidence type="ECO:0000256" key="1">
    <source>
        <dbReference type="ARBA" id="ARBA00004141"/>
    </source>
</evidence>
<sequence length="198" mass="23622">DEEYLTDVVTRRQHPMYAPLSDTIKKETLRKKQLKHDWLTLIDFCISALFIVVISIVISNMWCSYYYTNSKVKELITSSHHPDFEDIDFFTIKSTTDMENFLEYTWMYAFYNTRWYNDFKISESRNENNTKDLRLIYWAADYTNKLLGLPMVRQLRVKPKKCSNLFFESARCIPEFNKEDEDTDVYGVGWTPANSSFI</sequence>
<name>A0A1B6GWQ1_9HEMI</name>
<evidence type="ECO:0000259" key="7">
    <source>
        <dbReference type="Pfam" id="PF20519"/>
    </source>
</evidence>
<organism evidence="8">
    <name type="scientific">Cuerna arida</name>
    <dbReference type="NCBI Taxonomy" id="1464854"/>
    <lineage>
        <taxon>Eukaryota</taxon>
        <taxon>Metazoa</taxon>
        <taxon>Ecdysozoa</taxon>
        <taxon>Arthropoda</taxon>
        <taxon>Hexapoda</taxon>
        <taxon>Insecta</taxon>
        <taxon>Pterygota</taxon>
        <taxon>Neoptera</taxon>
        <taxon>Paraneoptera</taxon>
        <taxon>Hemiptera</taxon>
        <taxon>Auchenorrhyncha</taxon>
        <taxon>Membracoidea</taxon>
        <taxon>Cicadellidae</taxon>
        <taxon>Cicadellinae</taxon>
        <taxon>Proconiini</taxon>
        <taxon>Cuerna</taxon>
    </lineage>
</organism>
<reference evidence="8" key="1">
    <citation type="submission" date="2015-11" db="EMBL/GenBank/DDBJ databases">
        <title>De novo transcriptome assembly of four potential Pierce s Disease insect vectors from Arizona vineyards.</title>
        <authorList>
            <person name="Tassone E.E."/>
        </authorList>
    </citation>
    <scope>NUCLEOTIDE SEQUENCE</scope>
</reference>
<dbReference type="GO" id="GO:0050982">
    <property type="term" value="P:detection of mechanical stimulus"/>
    <property type="evidence" value="ECO:0007669"/>
    <property type="project" value="TreeGrafter"/>
</dbReference>
<keyword evidence="4 6" id="KW-1133">Transmembrane helix</keyword>
<keyword evidence="5 6" id="KW-0472">Membrane</keyword>
<dbReference type="EMBL" id="GECZ01002898">
    <property type="protein sequence ID" value="JAS66871.1"/>
    <property type="molecule type" value="Transcribed_RNA"/>
</dbReference>
<gene>
    <name evidence="8" type="ORF">g.46434</name>
</gene>
<dbReference type="InterPro" id="IPR046791">
    <property type="entry name" value="Polycystin_dom"/>
</dbReference>